<evidence type="ECO:0000259" key="2">
    <source>
        <dbReference type="PROSITE" id="PS50937"/>
    </source>
</evidence>
<dbReference type="Gene3D" id="1.10.1660.10">
    <property type="match status" value="1"/>
</dbReference>
<dbReference type="PANTHER" id="PTHR30204:SF90">
    <property type="entry name" value="HTH-TYPE TRANSCRIPTIONAL ACTIVATOR MTA"/>
    <property type="match status" value="1"/>
</dbReference>
<dbReference type="Proteomes" id="UP000681526">
    <property type="component" value="Unassembled WGS sequence"/>
</dbReference>
<sequence>MSERGWTIGKLAKRAGLTVRALHHYDRIGLLTPSQYTEGGHRLYSLDDLVKLQQIVSLKELGFRLKEIKAILDDPGYDPAEMLELQLSRLDEQIRTLVGLRDKLRALRGHFRAGKTAAGEQFLTVMRMMNMARSPHFTAGQIHDLSERYLAAGHDEDKQAEIRRMLDEFRSCRDTGKTPDDPGVLALARRWKEVMDALDLASPGLVRSAERYYKENPEDGLIYGLDRELYLFIKKSLSRVVTDSSSGLS</sequence>
<proteinExistence type="predicted"/>
<comment type="caution">
    <text evidence="3">The sequence shown here is derived from an EMBL/GenBank/DDBJ whole genome shotgun (WGS) entry which is preliminary data.</text>
</comment>
<evidence type="ECO:0000256" key="1">
    <source>
        <dbReference type="ARBA" id="ARBA00023125"/>
    </source>
</evidence>
<dbReference type="PROSITE" id="PS00552">
    <property type="entry name" value="HTH_MERR_1"/>
    <property type="match status" value="1"/>
</dbReference>
<keyword evidence="4" id="KW-1185">Reference proteome</keyword>
<gene>
    <name evidence="3" type="primary">txxe 3020-albA</name>
    <name evidence="3" type="ORF">TXXE_15075</name>
</gene>
<dbReference type="CDD" id="cd01106">
    <property type="entry name" value="HTH_TipAL-Mta"/>
    <property type="match status" value="1"/>
</dbReference>
<dbReference type="SMART" id="SM00422">
    <property type="entry name" value="HTH_MERR"/>
    <property type="match status" value="1"/>
</dbReference>
<dbReference type="InterPro" id="IPR047057">
    <property type="entry name" value="MerR_fam"/>
</dbReference>
<dbReference type="SUPFAM" id="SSF46955">
    <property type="entry name" value="Putative DNA-binding domain"/>
    <property type="match status" value="1"/>
</dbReference>
<dbReference type="EMBL" id="CAJRAY010000079">
    <property type="protein sequence ID" value="CAG5091126.1"/>
    <property type="molecule type" value="Genomic_DNA"/>
</dbReference>
<evidence type="ECO:0000313" key="4">
    <source>
        <dbReference type="Proteomes" id="UP000681526"/>
    </source>
</evidence>
<dbReference type="InterPro" id="IPR009061">
    <property type="entry name" value="DNA-bd_dom_put_sf"/>
</dbReference>
<evidence type="ECO:0000313" key="3">
    <source>
        <dbReference type="EMBL" id="CAG5091126.1"/>
    </source>
</evidence>
<dbReference type="PROSITE" id="PS50937">
    <property type="entry name" value="HTH_MERR_2"/>
    <property type="match status" value="1"/>
</dbReference>
<reference evidence="3 4" key="1">
    <citation type="submission" date="2021-04" db="EMBL/GenBank/DDBJ databases">
        <authorList>
            <person name="Rakotoarivonina H."/>
        </authorList>
    </citation>
    <scope>NUCLEOTIDE SEQUENCE [LARGE SCALE GENOMIC DNA]</scope>
    <source>
        <strain evidence="3 4">XE</strain>
    </source>
</reference>
<organism evidence="3 4">
    <name type="scientific">Thermobacillus xylanilyticus</name>
    <dbReference type="NCBI Taxonomy" id="76633"/>
    <lineage>
        <taxon>Bacteria</taxon>
        <taxon>Bacillati</taxon>
        <taxon>Bacillota</taxon>
        <taxon>Bacilli</taxon>
        <taxon>Bacillales</taxon>
        <taxon>Paenibacillaceae</taxon>
        <taxon>Thermobacillus</taxon>
    </lineage>
</organism>
<protein>
    <submittedName>
        <fullName evidence="3">Transcriptional regulator, MerR family</fullName>
    </submittedName>
</protein>
<dbReference type="Pfam" id="PF13411">
    <property type="entry name" value="MerR_1"/>
    <property type="match status" value="1"/>
</dbReference>
<feature type="domain" description="HTH merR-type" evidence="2">
    <location>
        <begin position="5"/>
        <end position="74"/>
    </location>
</feature>
<keyword evidence="1" id="KW-0238">DNA-binding</keyword>
<dbReference type="PRINTS" id="PR00040">
    <property type="entry name" value="HTHMERR"/>
</dbReference>
<dbReference type="PANTHER" id="PTHR30204">
    <property type="entry name" value="REDOX-CYCLING DRUG-SENSING TRANSCRIPTIONAL ACTIVATOR SOXR"/>
    <property type="match status" value="1"/>
</dbReference>
<name>A0ABN7S213_THEXY</name>
<accession>A0ABN7S213</accession>
<dbReference type="RefSeq" id="WP_213485422.1">
    <property type="nucleotide sequence ID" value="NZ_CAJRAY010000079.1"/>
</dbReference>
<dbReference type="InterPro" id="IPR000551">
    <property type="entry name" value="MerR-type_HTH_dom"/>
</dbReference>